<evidence type="ECO:0008006" key="3">
    <source>
        <dbReference type="Google" id="ProtNLM"/>
    </source>
</evidence>
<dbReference type="EMBL" id="CP074694">
    <property type="protein sequence ID" value="QVL34623.1"/>
    <property type="molecule type" value="Genomic_DNA"/>
</dbReference>
<organism evidence="1 2">
    <name type="scientific">Telmatocola sphagniphila</name>
    <dbReference type="NCBI Taxonomy" id="1123043"/>
    <lineage>
        <taxon>Bacteria</taxon>
        <taxon>Pseudomonadati</taxon>
        <taxon>Planctomycetota</taxon>
        <taxon>Planctomycetia</taxon>
        <taxon>Gemmatales</taxon>
        <taxon>Gemmataceae</taxon>
    </lineage>
</organism>
<dbReference type="RefSeq" id="WP_213499782.1">
    <property type="nucleotide sequence ID" value="NZ_CP074694.1"/>
</dbReference>
<dbReference type="Proteomes" id="UP000676194">
    <property type="component" value="Chromosome"/>
</dbReference>
<reference evidence="1" key="1">
    <citation type="submission" date="2021-05" db="EMBL/GenBank/DDBJ databases">
        <title>Complete genome sequence of the cellulolytic planctomycete Telmatocola sphagniphila SP2T and characterization of the first cellulase from planctomycetes.</title>
        <authorList>
            <person name="Rakitin A.L."/>
            <person name="Beletsky A.V."/>
            <person name="Naumoff D.G."/>
            <person name="Kulichevskaya I.S."/>
            <person name="Mardanov A.V."/>
            <person name="Ravin N.V."/>
            <person name="Dedysh S.N."/>
        </authorList>
    </citation>
    <scope>NUCLEOTIDE SEQUENCE</scope>
    <source>
        <strain evidence="1">SP2T</strain>
    </source>
</reference>
<dbReference type="AlphaFoldDB" id="A0A8E6BCF8"/>
<evidence type="ECO:0000313" key="1">
    <source>
        <dbReference type="EMBL" id="QVL34623.1"/>
    </source>
</evidence>
<dbReference type="KEGG" id="tsph:KIH39_12155"/>
<keyword evidence="2" id="KW-1185">Reference proteome</keyword>
<protein>
    <recommendedName>
        <fullName evidence="3">DUF4034 domain-containing protein</fullName>
    </recommendedName>
</protein>
<proteinExistence type="predicted"/>
<name>A0A8E6BCF8_9BACT</name>
<sequence>MSWLLRKRFLKWFLITLFVVLASTAFEIFYSRHVIFKESQAAYDEITKHLDETDPGWRWEDLLAARKDVPDEKNCYTLQKEIMAIYPRKFDVAKGFARDNFDLENGLVDHHAPEPERYRTLPAPLPFEVLDWAGGYLGNREKAIQLARAMADRPEGRHPIQYNYDLLETNIQTVSDTRAINFFLEWDVRIQVHNRRFELAVRDMKAIHNLARSNEQDPLIICMLIRLALNVRQAQLTQEILAEATSKDADLRTIQNLFEEDLTENIFAQALRFERGFIWTMLRRIAEQDESANNRIKSLPLEGFAGLNYRPYSLGDQARLLEVFENCLDISNLPIDLVFDNANKYSEWFDSVVTKKTDYNRMRFLLTRVYAPNFKRLAFAYLRWIAQLRTAIIGVACERYRLTKGKWPENLDDLVPQFLSESFEDPFTGQPMVYKKVVDGIILYSVGENQIDDGGDVLPKVEKKLSDPSPENANVINPTDIGFRLWNPELRGKAPSK</sequence>
<accession>A0A8E6BCF8</accession>
<gene>
    <name evidence="1" type="ORF">KIH39_12155</name>
</gene>
<evidence type="ECO:0000313" key="2">
    <source>
        <dbReference type="Proteomes" id="UP000676194"/>
    </source>
</evidence>